<name>A0A7D7QZN5_9ACTN</name>
<sequence>MKKFTQSLLLVLLGAALVSTLCVGVSDARPLGANGRPPGTASSPGVAQCKYKPAWSTLQLSIGGPTVRTNRVVRVRYTLLAQNAGNRAGVAAVASPFVTVRPGRPFTFGPGNIQVHWRQNVHLYTLVEFATGARTMPTIAFVADRYQYFNGNNVGPIGPFRSCYRA</sequence>
<dbReference type="RefSeq" id="WP_219850085.1">
    <property type="nucleotide sequence ID" value="NZ_CP059491.1"/>
</dbReference>
<dbReference type="AlphaFoldDB" id="A0A7D7QZN5"/>
<keyword evidence="2" id="KW-1185">Reference proteome</keyword>
<accession>A0A7D7QZN5</accession>
<dbReference type="EMBL" id="CP059491">
    <property type="protein sequence ID" value="QMT01311.1"/>
    <property type="molecule type" value="Genomic_DNA"/>
</dbReference>
<dbReference type="KEGG" id="gji:H1R19_21180"/>
<organism evidence="1 2">
    <name type="scientific">Gordonia jinghuaiqii</name>
    <dbReference type="NCBI Taxonomy" id="2758710"/>
    <lineage>
        <taxon>Bacteria</taxon>
        <taxon>Bacillati</taxon>
        <taxon>Actinomycetota</taxon>
        <taxon>Actinomycetes</taxon>
        <taxon>Mycobacteriales</taxon>
        <taxon>Gordoniaceae</taxon>
        <taxon>Gordonia</taxon>
    </lineage>
</organism>
<gene>
    <name evidence="1" type="ORF">H1R19_21180</name>
</gene>
<evidence type="ECO:0000313" key="2">
    <source>
        <dbReference type="Proteomes" id="UP000515663"/>
    </source>
</evidence>
<evidence type="ECO:0000313" key="1">
    <source>
        <dbReference type="EMBL" id="QMT01311.1"/>
    </source>
</evidence>
<protein>
    <submittedName>
        <fullName evidence="1">Uncharacterized protein</fullName>
    </submittedName>
</protein>
<reference evidence="2" key="1">
    <citation type="submission" date="2020-07" db="EMBL/GenBank/DDBJ databases">
        <title>novel species isolated from the respiratory tract of Marmot.</title>
        <authorList>
            <person name="Zhang G."/>
        </authorList>
    </citation>
    <scope>NUCLEOTIDE SEQUENCE [LARGE SCALE GENOMIC DNA]</scope>
    <source>
        <strain evidence="2">686</strain>
    </source>
</reference>
<dbReference type="Proteomes" id="UP000515663">
    <property type="component" value="Chromosome"/>
</dbReference>
<proteinExistence type="predicted"/>